<evidence type="ECO:0000313" key="2">
    <source>
        <dbReference type="EMBL" id="MFC5650888.1"/>
    </source>
</evidence>
<sequence length="77" mass="9193">MVVSARRWLKRLFFLVLLSFFTIAMYGGCRFIAAYITPTDPYRVPQGNALKVFNQEMLHRDNSTFSERLKLFYWYGE</sequence>
<proteinExistence type="predicted"/>
<comment type="caution">
    <text evidence="2">The sequence shown here is derived from an EMBL/GenBank/DDBJ whole genome shotgun (WGS) entry which is preliminary data.</text>
</comment>
<reference evidence="3" key="1">
    <citation type="journal article" date="2019" name="Int. J. Syst. Evol. Microbiol.">
        <title>The Global Catalogue of Microorganisms (GCM) 10K type strain sequencing project: providing services to taxonomists for standard genome sequencing and annotation.</title>
        <authorList>
            <consortium name="The Broad Institute Genomics Platform"/>
            <consortium name="The Broad Institute Genome Sequencing Center for Infectious Disease"/>
            <person name="Wu L."/>
            <person name="Ma J."/>
        </authorList>
    </citation>
    <scope>NUCLEOTIDE SEQUENCE [LARGE SCALE GENOMIC DNA]</scope>
    <source>
        <strain evidence="3">CGMCC 1.3240</strain>
    </source>
</reference>
<dbReference type="EMBL" id="JBHSOW010000063">
    <property type="protein sequence ID" value="MFC5650888.1"/>
    <property type="molecule type" value="Genomic_DNA"/>
</dbReference>
<keyword evidence="1" id="KW-0812">Transmembrane</keyword>
<feature type="transmembrane region" description="Helical" evidence="1">
    <location>
        <begin position="12"/>
        <end position="36"/>
    </location>
</feature>
<keyword evidence="3" id="KW-1185">Reference proteome</keyword>
<dbReference type="Pfam" id="PF14004">
    <property type="entry name" value="DUF4227"/>
    <property type="match status" value="1"/>
</dbReference>
<keyword evidence="1" id="KW-0472">Membrane</keyword>
<dbReference type="InterPro" id="IPR025321">
    <property type="entry name" value="DUF4227"/>
</dbReference>
<protein>
    <submittedName>
        <fullName evidence="2">DUF4227 family protein</fullName>
    </submittedName>
</protein>
<name>A0ABW0VZK5_9BACL</name>
<gene>
    <name evidence="2" type="ORF">ACFPYJ_17565</name>
</gene>
<evidence type="ECO:0000313" key="3">
    <source>
        <dbReference type="Proteomes" id="UP001596047"/>
    </source>
</evidence>
<evidence type="ECO:0000256" key="1">
    <source>
        <dbReference type="SAM" id="Phobius"/>
    </source>
</evidence>
<dbReference type="RefSeq" id="WP_379189470.1">
    <property type="nucleotide sequence ID" value="NZ_JBHSOW010000063.1"/>
</dbReference>
<accession>A0ABW0VZK5</accession>
<organism evidence="2 3">
    <name type="scientific">Paenibacillus solisilvae</name>
    <dbReference type="NCBI Taxonomy" id="2486751"/>
    <lineage>
        <taxon>Bacteria</taxon>
        <taxon>Bacillati</taxon>
        <taxon>Bacillota</taxon>
        <taxon>Bacilli</taxon>
        <taxon>Bacillales</taxon>
        <taxon>Paenibacillaceae</taxon>
        <taxon>Paenibacillus</taxon>
    </lineage>
</organism>
<dbReference type="Proteomes" id="UP001596047">
    <property type="component" value="Unassembled WGS sequence"/>
</dbReference>
<keyword evidence="1" id="KW-1133">Transmembrane helix</keyword>